<evidence type="ECO:0000256" key="1">
    <source>
        <dbReference type="SAM" id="MobiDB-lite"/>
    </source>
</evidence>
<reference evidence="2 3" key="1">
    <citation type="submission" date="2014-04" db="EMBL/GenBank/DDBJ databases">
        <title>Evolutionary Origins and Diversification of the Mycorrhizal Mutualists.</title>
        <authorList>
            <consortium name="DOE Joint Genome Institute"/>
            <consortium name="Mycorrhizal Genomics Consortium"/>
            <person name="Kohler A."/>
            <person name="Kuo A."/>
            <person name="Nagy L.G."/>
            <person name="Floudas D."/>
            <person name="Copeland A."/>
            <person name="Barry K.W."/>
            <person name="Cichocki N."/>
            <person name="Veneault-Fourrey C."/>
            <person name="LaButti K."/>
            <person name="Lindquist E.A."/>
            <person name="Lipzen A."/>
            <person name="Lundell T."/>
            <person name="Morin E."/>
            <person name="Murat C."/>
            <person name="Riley R."/>
            <person name="Ohm R."/>
            <person name="Sun H."/>
            <person name="Tunlid A."/>
            <person name="Henrissat B."/>
            <person name="Grigoriev I.V."/>
            <person name="Hibbett D.S."/>
            <person name="Martin F."/>
        </authorList>
    </citation>
    <scope>NUCLEOTIDE SEQUENCE [LARGE SCALE GENOMIC DNA]</scope>
    <source>
        <strain evidence="2 3">FD-317 M1</strain>
    </source>
</reference>
<feature type="region of interest" description="Disordered" evidence="1">
    <location>
        <begin position="1"/>
        <end position="42"/>
    </location>
</feature>
<dbReference type="Proteomes" id="UP000053593">
    <property type="component" value="Unassembled WGS sequence"/>
</dbReference>
<protein>
    <submittedName>
        <fullName evidence="2">Uncharacterized protein</fullName>
    </submittedName>
</protein>
<accession>A0A0D0AKE2</accession>
<evidence type="ECO:0000313" key="3">
    <source>
        <dbReference type="Proteomes" id="UP000053593"/>
    </source>
</evidence>
<dbReference type="EMBL" id="KN834890">
    <property type="protein sequence ID" value="KIK50675.1"/>
    <property type="molecule type" value="Genomic_DNA"/>
</dbReference>
<proteinExistence type="predicted"/>
<dbReference type="AlphaFoldDB" id="A0A0D0AKE2"/>
<organism evidence="2 3">
    <name type="scientific">Collybiopsis luxurians FD-317 M1</name>
    <dbReference type="NCBI Taxonomy" id="944289"/>
    <lineage>
        <taxon>Eukaryota</taxon>
        <taxon>Fungi</taxon>
        <taxon>Dikarya</taxon>
        <taxon>Basidiomycota</taxon>
        <taxon>Agaricomycotina</taxon>
        <taxon>Agaricomycetes</taxon>
        <taxon>Agaricomycetidae</taxon>
        <taxon>Agaricales</taxon>
        <taxon>Marasmiineae</taxon>
        <taxon>Omphalotaceae</taxon>
        <taxon>Collybiopsis</taxon>
        <taxon>Collybiopsis luxurians</taxon>
    </lineage>
</organism>
<dbReference type="HOGENOM" id="CLU_2922817_0_0_1"/>
<evidence type="ECO:0000313" key="2">
    <source>
        <dbReference type="EMBL" id="KIK50675.1"/>
    </source>
</evidence>
<name>A0A0D0AKE2_9AGAR</name>
<sequence>MLKGHHNQHNVIESDNEDSGGETLTEDPANLHSIHNSNDNEDVVDITDAQKAVKENAIKKY</sequence>
<keyword evidence="3" id="KW-1185">Reference proteome</keyword>
<gene>
    <name evidence="2" type="ORF">GYMLUDRAFT_252780</name>
</gene>